<keyword evidence="15" id="KW-0175">Coiled coil</keyword>
<feature type="coiled-coil region" evidence="15">
    <location>
        <begin position="257"/>
        <end position="284"/>
    </location>
</feature>
<dbReference type="Pfam" id="PF02151">
    <property type="entry name" value="UVR"/>
    <property type="match status" value="1"/>
</dbReference>
<dbReference type="InterPro" id="IPR004807">
    <property type="entry name" value="UvrB"/>
</dbReference>
<evidence type="ECO:0000259" key="17">
    <source>
        <dbReference type="PROSITE" id="PS51192"/>
    </source>
</evidence>
<dbReference type="GO" id="GO:0005737">
    <property type="term" value="C:cytoplasm"/>
    <property type="evidence" value="ECO:0007669"/>
    <property type="project" value="UniProtKB-SubCell"/>
</dbReference>
<dbReference type="GO" id="GO:0009432">
    <property type="term" value="P:SOS response"/>
    <property type="evidence" value="ECO:0007669"/>
    <property type="project" value="UniProtKB-UniRule"/>
</dbReference>
<dbReference type="Pfam" id="PF00271">
    <property type="entry name" value="Helicase_C"/>
    <property type="match status" value="1"/>
</dbReference>
<dbReference type="InterPro" id="IPR006935">
    <property type="entry name" value="Helicase/UvrB_N"/>
</dbReference>
<evidence type="ECO:0000256" key="5">
    <source>
        <dbReference type="ARBA" id="ARBA00022763"/>
    </source>
</evidence>
<dbReference type="GO" id="GO:0003677">
    <property type="term" value="F:DNA binding"/>
    <property type="evidence" value="ECO:0007669"/>
    <property type="project" value="UniProtKB-UniRule"/>
</dbReference>
<evidence type="ECO:0000256" key="12">
    <source>
        <dbReference type="ARBA" id="ARBA00029504"/>
    </source>
</evidence>
<comment type="caution">
    <text evidence="19">The sequence shown here is derived from an EMBL/GenBank/DDBJ whole genome shotgun (WGS) entry which is preliminary data.</text>
</comment>
<dbReference type="InterPro" id="IPR027417">
    <property type="entry name" value="P-loop_NTPase"/>
</dbReference>
<keyword evidence="8 13" id="KW-0267">Excision nuclease</keyword>
<dbReference type="InterPro" id="IPR041471">
    <property type="entry name" value="UvrB_inter"/>
</dbReference>
<dbReference type="InterPro" id="IPR014001">
    <property type="entry name" value="Helicase_ATP-bd"/>
</dbReference>
<evidence type="ECO:0000256" key="7">
    <source>
        <dbReference type="ARBA" id="ARBA00022840"/>
    </source>
</evidence>
<sequence length="675" mass="76842">MTARFQLQSRFQPAGDQPTAIASLVEALNAGERYQTLLGVTGSGKTFTMANVIQALQRPAMVLAPNKTLAAQLYGEMREFFPKNRVEYFVSYYDYYQPEAYVPASDTFIEKDASVNEHIEQMRLSATKAILERQDTIIVASVSSIYGLGDPQSYMQMLLHLVRGETIDQRQILRRLAEMQYSRNDMDFTRGTYRARGEVIDIFPADSEDEAVRVELFDDEIEELSYFDPLTGEVLRRVPRLTIYPKTHYVTPRDQVLRAIDAIKEELRDRLAELRAADKLVEAQRLEQRTMFDLEMMYELGYCNGIENYSRHLSGRAPGEPPPTLFDYVPEDAVVFIDESHVTIPQLGGMYKGDRSRKQTLVDYGFRLPSALDNRPLKFDEWLQLAPQSVLVSATPGPWEREHSQRVVEQVVRPTGLLDPEVEVRPALSQVDDVFGEITDRARRDERVLVTTLTKRMAEDLTEYLHENGVRVRYLHSDVDTVERTEIIRDLRLGEFDVLVGINLLREGLDIPEVSLVAILDADKEGFLRSERSLIQTIGRAARNLAGKAILYADTVTDSMRRAIDETDRRRAKQQAHNEAHGITPKGVSKDVADIMERGGVPAPGTPRERIARVAEEAAEYGRYTPAEAVKRIKQLEKQMREHARNLEFEEAAQLRDEIKRLEQHALGRPDVASA</sequence>
<evidence type="ECO:0000256" key="14">
    <source>
        <dbReference type="RuleBase" id="RU003587"/>
    </source>
</evidence>
<dbReference type="HAMAP" id="MF_00204">
    <property type="entry name" value="UvrB"/>
    <property type="match status" value="1"/>
</dbReference>
<evidence type="ECO:0000256" key="8">
    <source>
        <dbReference type="ARBA" id="ARBA00022881"/>
    </source>
</evidence>
<dbReference type="PANTHER" id="PTHR24029">
    <property type="entry name" value="UVRABC SYSTEM PROTEIN B"/>
    <property type="match status" value="1"/>
</dbReference>
<dbReference type="InterPro" id="IPR001943">
    <property type="entry name" value="UVR_dom"/>
</dbReference>
<dbReference type="EMBL" id="RCDA01000002">
    <property type="protein sequence ID" value="RLK48825.1"/>
    <property type="molecule type" value="Genomic_DNA"/>
</dbReference>
<dbReference type="SMART" id="SM00487">
    <property type="entry name" value="DEXDc"/>
    <property type="match status" value="1"/>
</dbReference>
<evidence type="ECO:0000313" key="20">
    <source>
        <dbReference type="Proteomes" id="UP000275461"/>
    </source>
</evidence>
<keyword evidence="9 13" id="KW-0234">DNA repair</keyword>
<dbReference type="InterPro" id="IPR001650">
    <property type="entry name" value="Helicase_C-like"/>
</dbReference>
<feature type="coiled-coil region" evidence="15">
    <location>
        <begin position="633"/>
        <end position="665"/>
    </location>
</feature>
<feature type="domain" description="Helicase C-terminal" evidence="18">
    <location>
        <begin position="430"/>
        <end position="596"/>
    </location>
</feature>
<evidence type="ECO:0000256" key="9">
    <source>
        <dbReference type="ARBA" id="ARBA00023204"/>
    </source>
</evidence>
<evidence type="ECO:0000256" key="4">
    <source>
        <dbReference type="ARBA" id="ARBA00022741"/>
    </source>
</evidence>
<dbReference type="AlphaFoldDB" id="A0A498BZ68"/>
<dbReference type="GO" id="GO:0016887">
    <property type="term" value="F:ATP hydrolysis activity"/>
    <property type="evidence" value="ECO:0007669"/>
    <property type="project" value="InterPro"/>
</dbReference>
<dbReference type="RefSeq" id="WP_121442457.1">
    <property type="nucleotide sequence ID" value="NZ_RCDA01000002.1"/>
</dbReference>
<evidence type="ECO:0000259" key="16">
    <source>
        <dbReference type="PROSITE" id="PS50151"/>
    </source>
</evidence>
<dbReference type="NCBIfam" id="NF003673">
    <property type="entry name" value="PRK05298.1"/>
    <property type="match status" value="1"/>
</dbReference>
<organism evidence="19 20">
    <name type="scientific">Alkalispirillum mobile</name>
    <dbReference type="NCBI Taxonomy" id="85925"/>
    <lineage>
        <taxon>Bacteria</taxon>
        <taxon>Pseudomonadati</taxon>
        <taxon>Pseudomonadota</taxon>
        <taxon>Gammaproteobacteria</taxon>
        <taxon>Chromatiales</taxon>
        <taxon>Ectothiorhodospiraceae</taxon>
        <taxon>Alkalispirillum</taxon>
    </lineage>
</organism>
<evidence type="ECO:0000256" key="1">
    <source>
        <dbReference type="ARBA" id="ARBA00004496"/>
    </source>
</evidence>
<evidence type="ECO:0000256" key="11">
    <source>
        <dbReference type="ARBA" id="ARBA00026033"/>
    </source>
</evidence>
<dbReference type="Pfam" id="PF12344">
    <property type="entry name" value="UvrB"/>
    <property type="match status" value="1"/>
</dbReference>
<dbReference type="InterPro" id="IPR036876">
    <property type="entry name" value="UVR_dom_sf"/>
</dbReference>
<evidence type="ECO:0000313" key="19">
    <source>
        <dbReference type="EMBL" id="RLK48825.1"/>
    </source>
</evidence>
<keyword evidence="4 13" id="KW-0547">Nucleotide-binding</keyword>
<dbReference type="Gene3D" id="4.10.860.10">
    <property type="entry name" value="UVR domain"/>
    <property type="match status" value="1"/>
</dbReference>
<evidence type="ECO:0000256" key="6">
    <source>
        <dbReference type="ARBA" id="ARBA00022769"/>
    </source>
</evidence>
<comment type="domain">
    <text evidence="13">The beta-hairpin motif is involved in DNA binding.</text>
</comment>
<feature type="domain" description="Helicase ATP-binding" evidence="17">
    <location>
        <begin position="26"/>
        <end position="159"/>
    </location>
</feature>
<dbReference type="InterPro" id="IPR024759">
    <property type="entry name" value="UvrB_YAD/RRR_dom"/>
</dbReference>
<comment type="similarity">
    <text evidence="2 13 14">Belongs to the UvrB family.</text>
</comment>
<dbReference type="GO" id="GO:0006289">
    <property type="term" value="P:nucleotide-excision repair"/>
    <property type="evidence" value="ECO:0007669"/>
    <property type="project" value="UniProtKB-UniRule"/>
</dbReference>
<dbReference type="Pfam" id="PF04851">
    <property type="entry name" value="ResIII"/>
    <property type="match status" value="1"/>
</dbReference>
<dbReference type="SUPFAM" id="SSF46600">
    <property type="entry name" value="C-terminal UvrC-binding domain of UvrB"/>
    <property type="match status" value="1"/>
</dbReference>
<gene>
    <name evidence="13" type="primary">uvrB</name>
    <name evidence="19" type="ORF">DFR31_1938</name>
</gene>
<evidence type="ECO:0000259" key="18">
    <source>
        <dbReference type="PROSITE" id="PS51194"/>
    </source>
</evidence>
<dbReference type="GO" id="GO:0009380">
    <property type="term" value="C:excinuclease repair complex"/>
    <property type="evidence" value="ECO:0007669"/>
    <property type="project" value="InterPro"/>
</dbReference>
<evidence type="ECO:0000256" key="10">
    <source>
        <dbReference type="ARBA" id="ARBA00023236"/>
    </source>
</evidence>
<dbReference type="PANTHER" id="PTHR24029:SF0">
    <property type="entry name" value="UVRABC SYSTEM PROTEIN B"/>
    <property type="match status" value="1"/>
</dbReference>
<dbReference type="PROSITE" id="PS50151">
    <property type="entry name" value="UVR"/>
    <property type="match status" value="1"/>
</dbReference>
<dbReference type="OrthoDB" id="9806651at2"/>
<accession>A0A498BZ68</accession>
<keyword evidence="3 13" id="KW-0963">Cytoplasm</keyword>
<dbReference type="Gene3D" id="3.40.50.300">
    <property type="entry name" value="P-loop containing nucleotide triphosphate hydrolases"/>
    <property type="match status" value="3"/>
</dbReference>
<dbReference type="FunFam" id="3.40.50.300:FF:000477">
    <property type="entry name" value="UvrABC system protein B"/>
    <property type="match status" value="1"/>
</dbReference>
<keyword evidence="6 13" id="KW-0228">DNA excision</keyword>
<name>A0A498BZ68_9GAMM</name>
<keyword evidence="10 13" id="KW-0742">SOS response</keyword>
<dbReference type="GO" id="GO:0009381">
    <property type="term" value="F:excinuclease ABC activity"/>
    <property type="evidence" value="ECO:0007669"/>
    <property type="project" value="UniProtKB-UniRule"/>
</dbReference>
<dbReference type="GO" id="GO:0005524">
    <property type="term" value="F:ATP binding"/>
    <property type="evidence" value="ECO:0007669"/>
    <property type="project" value="UniProtKB-UniRule"/>
</dbReference>
<feature type="short sequence motif" description="Beta-hairpin" evidence="13">
    <location>
        <begin position="92"/>
        <end position="115"/>
    </location>
</feature>
<dbReference type="NCBIfam" id="TIGR00631">
    <property type="entry name" value="uvrb"/>
    <property type="match status" value="1"/>
</dbReference>
<evidence type="ECO:0000256" key="3">
    <source>
        <dbReference type="ARBA" id="ARBA00022490"/>
    </source>
</evidence>
<reference evidence="19 20" key="1">
    <citation type="submission" date="2018-10" db="EMBL/GenBank/DDBJ databases">
        <title>Genomic Encyclopedia of Type Strains, Phase IV (KMG-IV): sequencing the most valuable type-strain genomes for metagenomic binning, comparative biology and taxonomic classification.</title>
        <authorList>
            <person name="Goeker M."/>
        </authorList>
    </citation>
    <scope>NUCLEOTIDE SEQUENCE [LARGE SCALE GENOMIC DNA]</scope>
    <source>
        <strain evidence="19 20">DSM 12769</strain>
    </source>
</reference>
<comment type="subunit">
    <text evidence="11 13 14">Forms a heterotetramer with UvrA during the search for lesions. Interacts with UvrC in an incision complex.</text>
</comment>
<keyword evidence="20" id="KW-1185">Reference proteome</keyword>
<feature type="domain" description="UVR" evidence="16">
    <location>
        <begin position="630"/>
        <end position="665"/>
    </location>
</feature>
<dbReference type="Pfam" id="PF17757">
    <property type="entry name" value="UvrB_inter"/>
    <property type="match status" value="1"/>
</dbReference>
<dbReference type="CDD" id="cd18790">
    <property type="entry name" value="SF2_C_UvrB"/>
    <property type="match status" value="1"/>
</dbReference>
<proteinExistence type="inferred from homology"/>
<evidence type="ECO:0000256" key="13">
    <source>
        <dbReference type="HAMAP-Rule" id="MF_00204"/>
    </source>
</evidence>
<evidence type="ECO:0000256" key="15">
    <source>
        <dbReference type="SAM" id="Coils"/>
    </source>
</evidence>
<dbReference type="Proteomes" id="UP000275461">
    <property type="component" value="Unassembled WGS sequence"/>
</dbReference>
<evidence type="ECO:0000256" key="2">
    <source>
        <dbReference type="ARBA" id="ARBA00008533"/>
    </source>
</evidence>
<dbReference type="PROSITE" id="PS51192">
    <property type="entry name" value="HELICASE_ATP_BIND_1"/>
    <property type="match status" value="1"/>
</dbReference>
<dbReference type="CDD" id="cd17916">
    <property type="entry name" value="DEXHc_UvrB"/>
    <property type="match status" value="1"/>
</dbReference>
<feature type="binding site" evidence="13">
    <location>
        <begin position="39"/>
        <end position="46"/>
    </location>
    <ligand>
        <name>ATP</name>
        <dbReference type="ChEBI" id="CHEBI:30616"/>
    </ligand>
</feature>
<dbReference type="PROSITE" id="PS51194">
    <property type="entry name" value="HELICASE_CTER"/>
    <property type="match status" value="1"/>
</dbReference>
<keyword evidence="7 13" id="KW-0067">ATP-binding</keyword>
<comment type="function">
    <text evidence="13">The UvrABC repair system catalyzes the recognition and processing of DNA lesions. A damage recognition complex composed of 2 UvrA and 2 UvrB subunits scans DNA for abnormalities. Upon binding of the UvrA(2)B(2) complex to a putative damaged site, the DNA wraps around one UvrB monomer. DNA wrap is dependent on ATP binding by UvrB and probably causes local melting of the DNA helix, facilitating insertion of UvrB beta-hairpin between the DNA strands. Then UvrB probes one DNA strand for the presence of a lesion. If a lesion is found the UvrA subunits dissociate and the UvrB-DNA preincision complex is formed. This complex is subsequently bound by UvrC and the second UvrB is released. If no lesion is found, the DNA wraps around the other UvrB subunit that will check the other stand for damage.</text>
</comment>
<dbReference type="SUPFAM" id="SSF52540">
    <property type="entry name" value="P-loop containing nucleoside triphosphate hydrolases"/>
    <property type="match status" value="2"/>
</dbReference>
<protein>
    <recommendedName>
        <fullName evidence="12 13">UvrABC system protein B</fullName>
        <shortName evidence="13">Protein UvrB</shortName>
    </recommendedName>
    <alternativeName>
        <fullName evidence="13">Excinuclease ABC subunit B</fullName>
    </alternativeName>
</protein>
<comment type="subcellular location">
    <subcellularLocation>
        <location evidence="1 13 14">Cytoplasm</location>
    </subcellularLocation>
</comment>
<dbReference type="SMART" id="SM00490">
    <property type="entry name" value="HELICc"/>
    <property type="match status" value="1"/>
</dbReference>
<keyword evidence="5 13" id="KW-0227">DNA damage</keyword>